<keyword evidence="3" id="KW-1185">Reference proteome</keyword>
<name>A0ABW8ZA76_9BURK</name>
<evidence type="ECO:0000313" key="3">
    <source>
        <dbReference type="Proteomes" id="UP001629214"/>
    </source>
</evidence>
<feature type="domain" description="Cupin fold metalloprotein WbuC cupin" evidence="1">
    <location>
        <begin position="29"/>
        <end position="105"/>
    </location>
</feature>
<dbReference type="InterPro" id="IPR046058">
    <property type="entry name" value="WbuC_cupin"/>
</dbReference>
<dbReference type="Proteomes" id="UP001629214">
    <property type="component" value="Unassembled WGS sequence"/>
</dbReference>
<proteinExistence type="predicted"/>
<accession>A0ABW8ZA76</accession>
<dbReference type="InterPro" id="IPR011051">
    <property type="entry name" value="RmlC_Cupin_sf"/>
</dbReference>
<comment type="caution">
    <text evidence="2">The sequence shown here is derived from an EMBL/GenBank/DDBJ whole genome shotgun (WGS) entry which is preliminary data.</text>
</comment>
<gene>
    <name evidence="2" type="ORF">PQR63_16865</name>
</gene>
<dbReference type="EMBL" id="JAQQFR010000011">
    <property type="protein sequence ID" value="MFL9880074.1"/>
    <property type="molecule type" value="Genomic_DNA"/>
</dbReference>
<dbReference type="RefSeq" id="WP_408169154.1">
    <property type="nucleotide sequence ID" value="NZ_JAQQFR010000011.1"/>
</dbReference>
<sequence>MIEDARKYRFQNAEVIYSDLEIVTASREDIGHLEDLSSKNPRKRIRLCAHNTPENALHEMLIIHERTAYVRPHKHPGKSESMHVISGRVDLVIFDDAGEVAQVIEMGDYASGLTFYERIEKPVFHTLIIRSDVLVFHETTNGPFQLGTTEFPDWAPDGSDAAAAERYIRNLDQRINPQTGKQ</sequence>
<organism evidence="2 3">
    <name type="scientific">Herbaspirillum rhizosphaerae</name>
    <dbReference type="NCBI Taxonomy" id="346179"/>
    <lineage>
        <taxon>Bacteria</taxon>
        <taxon>Pseudomonadati</taxon>
        <taxon>Pseudomonadota</taxon>
        <taxon>Betaproteobacteria</taxon>
        <taxon>Burkholderiales</taxon>
        <taxon>Oxalobacteraceae</taxon>
        <taxon>Herbaspirillum</taxon>
    </lineage>
</organism>
<dbReference type="Pfam" id="PF19480">
    <property type="entry name" value="DUF6016"/>
    <property type="match status" value="1"/>
</dbReference>
<dbReference type="SUPFAM" id="SSF51182">
    <property type="entry name" value="RmlC-like cupins"/>
    <property type="match status" value="1"/>
</dbReference>
<protein>
    <submittedName>
        <fullName evidence="2">WbuC family cupin fold metalloprotein</fullName>
    </submittedName>
</protein>
<evidence type="ECO:0000313" key="2">
    <source>
        <dbReference type="EMBL" id="MFL9880074.1"/>
    </source>
</evidence>
<dbReference type="InterPro" id="IPR027565">
    <property type="entry name" value="Cupin_WbuC"/>
</dbReference>
<evidence type="ECO:0000259" key="1">
    <source>
        <dbReference type="Pfam" id="PF19480"/>
    </source>
</evidence>
<dbReference type="NCBIfam" id="TIGR04366">
    <property type="entry name" value="cupin_WbuC"/>
    <property type="match status" value="1"/>
</dbReference>
<reference evidence="2 3" key="1">
    <citation type="journal article" date="2024" name="Chem. Sci.">
        <title>Discovery of megapolipeptins by genome mining of a Burkholderiales bacteria collection.</title>
        <authorList>
            <person name="Paulo B.S."/>
            <person name="Recchia M.J.J."/>
            <person name="Lee S."/>
            <person name="Fergusson C.H."/>
            <person name="Romanowski S.B."/>
            <person name="Hernandez A."/>
            <person name="Krull N."/>
            <person name="Liu D.Y."/>
            <person name="Cavanagh H."/>
            <person name="Bos A."/>
            <person name="Gray C.A."/>
            <person name="Murphy B.T."/>
            <person name="Linington R.G."/>
            <person name="Eustaquio A.S."/>
        </authorList>
    </citation>
    <scope>NUCLEOTIDE SEQUENCE [LARGE SCALE GENOMIC DNA]</scope>
    <source>
        <strain evidence="2 3">RL21-008-BIB-B</strain>
    </source>
</reference>